<dbReference type="InterPro" id="IPR036283">
    <property type="entry name" value="NOB1_Zf-like_sf"/>
</dbReference>
<evidence type="ECO:0000313" key="1">
    <source>
        <dbReference type="EMBL" id="MCU4744270.1"/>
    </source>
</evidence>
<evidence type="ECO:0008006" key="5">
    <source>
        <dbReference type="Google" id="ProtNLM"/>
    </source>
</evidence>
<dbReference type="Proteomes" id="UP001321018">
    <property type="component" value="Unassembled WGS sequence"/>
</dbReference>
<evidence type="ECO:0000313" key="3">
    <source>
        <dbReference type="Proteomes" id="UP001320972"/>
    </source>
</evidence>
<reference evidence="1 3" key="1">
    <citation type="submission" date="2022-09" db="EMBL/GenBank/DDBJ databases">
        <title>Enrichment on poylsaccharides allowed isolation of novel metabolic and taxonomic groups of Haloarchaea.</title>
        <authorList>
            <person name="Sorokin D.Y."/>
            <person name="Elcheninov A.G."/>
            <person name="Khizhniak T.V."/>
            <person name="Kolganova T.V."/>
            <person name="Kublanov I.V."/>
        </authorList>
    </citation>
    <scope>NUCLEOTIDE SEQUENCE</scope>
    <source>
        <strain evidence="2 3">AArc-m2/3/4</strain>
        <strain evidence="1">AArc-xg1-1</strain>
    </source>
</reference>
<accession>A0AAP2Z3N4</accession>
<evidence type="ECO:0000313" key="4">
    <source>
        <dbReference type="Proteomes" id="UP001321018"/>
    </source>
</evidence>
<sequence length="64" mass="6779">MQGVYKCGACDAHFRATRRQCAMCGEAAETTRETCRGCGTTLGDSSVQRCPVCGSDDVEQVTVA</sequence>
<name>A0AAP2Z3N4_9EURY</name>
<dbReference type="EMBL" id="JAOPKA010000025">
    <property type="protein sequence ID" value="MCU4744270.1"/>
    <property type="molecule type" value="Genomic_DNA"/>
</dbReference>
<gene>
    <name evidence="2" type="ORF">OB955_18120</name>
    <name evidence="1" type="ORF">OB960_23115</name>
</gene>
<proteinExistence type="predicted"/>
<dbReference type="AlphaFoldDB" id="A0AAP2Z3N4"/>
<keyword evidence="3" id="KW-1185">Reference proteome</keyword>
<dbReference type="EMBL" id="JAOPKB010000013">
    <property type="protein sequence ID" value="MCU4974640.1"/>
    <property type="molecule type" value="Genomic_DNA"/>
</dbReference>
<dbReference type="Proteomes" id="UP001320972">
    <property type="component" value="Unassembled WGS sequence"/>
</dbReference>
<organism evidence="1 4">
    <name type="scientific">Natronoglomus mannanivorans</name>
    <dbReference type="NCBI Taxonomy" id="2979990"/>
    <lineage>
        <taxon>Archaea</taxon>
        <taxon>Methanobacteriati</taxon>
        <taxon>Methanobacteriota</taxon>
        <taxon>Stenosarchaea group</taxon>
        <taxon>Halobacteria</taxon>
        <taxon>Halobacteriales</taxon>
        <taxon>Natrialbaceae</taxon>
        <taxon>Natronoglomus</taxon>
    </lineage>
</organism>
<comment type="caution">
    <text evidence="1">The sequence shown here is derived from an EMBL/GenBank/DDBJ whole genome shotgun (WGS) entry which is preliminary data.</text>
</comment>
<dbReference type="SUPFAM" id="SSF144206">
    <property type="entry name" value="NOB1 zinc finger-like"/>
    <property type="match status" value="1"/>
</dbReference>
<dbReference type="RefSeq" id="WP_338006077.1">
    <property type="nucleotide sequence ID" value="NZ_JAOPKA010000025.1"/>
</dbReference>
<evidence type="ECO:0000313" key="2">
    <source>
        <dbReference type="EMBL" id="MCU4974640.1"/>
    </source>
</evidence>
<protein>
    <recommendedName>
        <fullName evidence="5">Double zinc ribbon</fullName>
    </recommendedName>
</protein>